<evidence type="ECO:0000256" key="4">
    <source>
        <dbReference type="ARBA" id="ARBA00022631"/>
    </source>
</evidence>
<dbReference type="Pfam" id="PF09349">
    <property type="entry name" value="OHCU_decarbox"/>
    <property type="match status" value="1"/>
</dbReference>
<organism evidence="8 9">
    <name type="scientific">Bacillus chungangensis</name>
    <dbReference type="NCBI Taxonomy" id="587633"/>
    <lineage>
        <taxon>Bacteria</taxon>
        <taxon>Bacillati</taxon>
        <taxon>Bacillota</taxon>
        <taxon>Bacilli</taxon>
        <taxon>Bacillales</taxon>
        <taxon>Bacillaceae</taxon>
        <taxon>Bacillus</taxon>
    </lineage>
</organism>
<evidence type="ECO:0000256" key="3">
    <source>
        <dbReference type="ARBA" id="ARBA00012257"/>
    </source>
</evidence>
<feature type="domain" description="Oxo-4-hydroxy-4-carboxy-5-ureidoimidazoline decarboxylase" evidence="7">
    <location>
        <begin position="11"/>
        <end position="162"/>
    </location>
</feature>
<dbReference type="SUPFAM" id="SSF158694">
    <property type="entry name" value="UraD-Like"/>
    <property type="match status" value="1"/>
</dbReference>
<dbReference type="InterPro" id="IPR018020">
    <property type="entry name" value="OHCU_decarboxylase"/>
</dbReference>
<proteinExistence type="predicted"/>
<dbReference type="EC" id="4.1.1.97" evidence="3"/>
<dbReference type="InterPro" id="IPR017580">
    <property type="entry name" value="OHCU_decarboxylase-1"/>
</dbReference>
<name>A0ABT9WSB3_9BACI</name>
<dbReference type="Gene3D" id="1.10.3330.10">
    <property type="entry name" value="Oxo-4-hydroxy-4-carboxy-5-ureidoimidazoline decarboxylase"/>
    <property type="match status" value="1"/>
</dbReference>
<dbReference type="InterPro" id="IPR036778">
    <property type="entry name" value="OHCU_decarboxylase_sf"/>
</dbReference>
<dbReference type="EMBL" id="JAUSTT010000010">
    <property type="protein sequence ID" value="MDQ0176071.1"/>
    <property type="molecule type" value="Genomic_DNA"/>
</dbReference>
<evidence type="ECO:0000313" key="8">
    <source>
        <dbReference type="EMBL" id="MDQ0176071.1"/>
    </source>
</evidence>
<evidence type="ECO:0000313" key="9">
    <source>
        <dbReference type="Proteomes" id="UP001223586"/>
    </source>
</evidence>
<keyword evidence="9" id="KW-1185">Reference proteome</keyword>
<evidence type="ECO:0000256" key="2">
    <source>
        <dbReference type="ARBA" id="ARBA00004754"/>
    </source>
</evidence>
<dbReference type="PANTHER" id="PTHR43466">
    <property type="entry name" value="2-OXO-4-HYDROXY-4-CARBOXY-5-UREIDOIMIDAZOLINE DECARBOXYLASE-RELATED"/>
    <property type="match status" value="1"/>
</dbReference>
<comment type="pathway">
    <text evidence="2">Purine metabolism; urate degradation; (S)-allantoin from urate: step 3/3.</text>
</comment>
<dbReference type="RefSeq" id="WP_307228930.1">
    <property type="nucleotide sequence ID" value="NZ_JAUSTT010000010.1"/>
</dbReference>
<evidence type="ECO:0000259" key="7">
    <source>
        <dbReference type="Pfam" id="PF09349"/>
    </source>
</evidence>
<dbReference type="PANTHER" id="PTHR43466:SF1">
    <property type="entry name" value="2-OXO-4-HYDROXY-4-CARBOXY-5-UREIDOIMIDAZOLINE DECARBOXYLASE-RELATED"/>
    <property type="match status" value="1"/>
</dbReference>
<evidence type="ECO:0000256" key="1">
    <source>
        <dbReference type="ARBA" id="ARBA00001163"/>
    </source>
</evidence>
<keyword evidence="5" id="KW-0210">Decarboxylase</keyword>
<dbReference type="NCBIfam" id="TIGR03164">
    <property type="entry name" value="UHCUDC"/>
    <property type="match status" value="1"/>
</dbReference>
<sequence length="168" mass="19635">MNKKLSLEMINQMDRKSFTEALGWIFEHSPWIAERAWAKRPFFRVSCLHHVMKSVVNEATMEKKLALLRAHPDLASRVQMANASIKEQSDASLDQLTEEEYEDFLTLNKAYTEKFGFPFIMAVRGQNKDSIRESIQERLQLSPETELLEALCQIYKIACFRLYDLINE</sequence>
<gene>
    <name evidence="8" type="ORF">J2S08_001907</name>
</gene>
<evidence type="ECO:0000256" key="5">
    <source>
        <dbReference type="ARBA" id="ARBA00022793"/>
    </source>
</evidence>
<evidence type="ECO:0000256" key="6">
    <source>
        <dbReference type="ARBA" id="ARBA00023239"/>
    </source>
</evidence>
<comment type="catalytic activity">
    <reaction evidence="1">
        <text>5-hydroxy-2-oxo-4-ureido-2,5-dihydro-1H-imidazole-5-carboxylate + H(+) = (S)-allantoin + CO2</text>
        <dbReference type="Rhea" id="RHEA:26301"/>
        <dbReference type="ChEBI" id="CHEBI:15378"/>
        <dbReference type="ChEBI" id="CHEBI:15678"/>
        <dbReference type="ChEBI" id="CHEBI:16526"/>
        <dbReference type="ChEBI" id="CHEBI:58639"/>
        <dbReference type="EC" id="4.1.1.97"/>
    </reaction>
</comment>
<reference evidence="8 9" key="1">
    <citation type="submission" date="2023-07" db="EMBL/GenBank/DDBJ databases">
        <title>Genomic Encyclopedia of Type Strains, Phase IV (KMG-IV): sequencing the most valuable type-strain genomes for metagenomic binning, comparative biology and taxonomic classification.</title>
        <authorList>
            <person name="Goeker M."/>
        </authorList>
    </citation>
    <scope>NUCLEOTIDE SEQUENCE [LARGE SCALE GENOMIC DNA]</scope>
    <source>
        <strain evidence="8 9">DSM 23837</strain>
    </source>
</reference>
<keyword evidence="4" id="KW-0659">Purine metabolism</keyword>
<comment type="caution">
    <text evidence="8">The sequence shown here is derived from an EMBL/GenBank/DDBJ whole genome shotgun (WGS) entry which is preliminary data.</text>
</comment>
<keyword evidence="6" id="KW-0456">Lyase</keyword>
<accession>A0ABT9WSB3</accession>
<dbReference type="Proteomes" id="UP001223586">
    <property type="component" value="Unassembled WGS sequence"/>
</dbReference>
<protein>
    <recommendedName>
        <fullName evidence="3">2-oxo-4-hydroxy-4-carboxy-5-ureidoimidazoline decarboxylase</fullName>
        <ecNumber evidence="3">4.1.1.97</ecNumber>
    </recommendedName>
</protein>